<dbReference type="Proteomes" id="UP000031011">
    <property type="component" value="Unassembled WGS sequence"/>
</dbReference>
<evidence type="ECO:0000256" key="4">
    <source>
        <dbReference type="SAM" id="SignalP"/>
    </source>
</evidence>
<feature type="domain" description="3D" evidence="5">
    <location>
        <begin position="299"/>
        <end position="360"/>
    </location>
</feature>
<dbReference type="Gene3D" id="6.10.250.3150">
    <property type="match status" value="1"/>
</dbReference>
<dbReference type="GO" id="GO:0009254">
    <property type="term" value="P:peptidoglycan turnover"/>
    <property type="evidence" value="ECO:0007669"/>
    <property type="project" value="InterPro"/>
</dbReference>
<dbReference type="Pfam" id="PF06725">
    <property type="entry name" value="3D"/>
    <property type="match status" value="1"/>
</dbReference>
<gene>
    <name evidence="6" type="ORF">LRN_0608</name>
</gene>
<keyword evidence="1 4" id="KW-0732">Signal</keyword>
<feature type="chain" id="PRO_5039014938" evidence="4">
    <location>
        <begin position="21"/>
        <end position="360"/>
    </location>
</feature>
<comment type="caution">
    <text evidence="6">The sequence shown here is derived from an EMBL/GenBank/DDBJ whole genome shotgun (WGS) entry which is preliminary data.</text>
</comment>
<evidence type="ECO:0000313" key="7">
    <source>
        <dbReference type="Proteomes" id="UP000031011"/>
    </source>
</evidence>
<evidence type="ECO:0000256" key="3">
    <source>
        <dbReference type="SAM" id="MobiDB-lite"/>
    </source>
</evidence>
<organism evidence="6 7">
    <name type="scientific">Ligilactobacillus ruminis DPC 6832</name>
    <dbReference type="NCBI Taxonomy" id="1402208"/>
    <lineage>
        <taxon>Bacteria</taxon>
        <taxon>Bacillati</taxon>
        <taxon>Bacillota</taxon>
        <taxon>Bacilli</taxon>
        <taxon>Lactobacillales</taxon>
        <taxon>Lactobacillaceae</taxon>
        <taxon>Ligilactobacillus</taxon>
    </lineage>
</organism>
<dbReference type="AlphaFoldDB" id="A0A837DVG9"/>
<evidence type="ECO:0000259" key="5">
    <source>
        <dbReference type="Pfam" id="PF06725"/>
    </source>
</evidence>
<dbReference type="EMBL" id="AWYA01000078">
    <property type="protein sequence ID" value="KIC04877.1"/>
    <property type="molecule type" value="Genomic_DNA"/>
</dbReference>
<name>A0A837DVG9_9LACO</name>
<sequence length="360" mass="39664">MKIKKAVLLVLISILFNLHAAAVVGLCDSVADIQAKQESVKKQLDQNSNELSGKMDEINQVYQKLSDLEGKKKETEQRITQTQTKLKQAQQEKKNRVRDAKERLCELQKRQGTNTSLSILEKSTSLTQWLRSMIALQRLQSVYNDSLAAVKQSIVDISQSKKQLQRYQSNLASQERQVNDQKAVLDSQMSDLKKKIADGQSEMKQLADREKQAKAMEEAQKKAMEEAQKKAAEEEAQKQKQQQVQQTSTKTVDNSEAATSADNVSGSKTLTMSATAYSTEANGMGTYSATGINLKQHPSCVAVDPSVIPLGSIIWVSGYGVSVAGDTGTAIKGKVIDLHFATVAQSMAWGRRTVTVKILN</sequence>
<evidence type="ECO:0000256" key="2">
    <source>
        <dbReference type="SAM" id="Coils"/>
    </source>
</evidence>
<accession>A0A837DVG9</accession>
<dbReference type="PANTHER" id="PTHR39160">
    <property type="entry name" value="CELL WALL-BINDING PROTEIN YOCH"/>
    <property type="match status" value="1"/>
</dbReference>
<feature type="signal peptide" evidence="4">
    <location>
        <begin position="1"/>
        <end position="20"/>
    </location>
</feature>
<feature type="compositionally biased region" description="Basic and acidic residues" evidence="3">
    <location>
        <begin position="205"/>
        <end position="238"/>
    </location>
</feature>
<dbReference type="PANTHER" id="PTHR39160:SF6">
    <property type="entry name" value="CELL WALL-BINDING PROTEIN YOCH"/>
    <property type="match status" value="1"/>
</dbReference>
<evidence type="ECO:0000313" key="6">
    <source>
        <dbReference type="EMBL" id="KIC04877.1"/>
    </source>
</evidence>
<feature type="compositionally biased region" description="Polar residues" evidence="3">
    <location>
        <begin position="244"/>
        <end position="264"/>
    </location>
</feature>
<dbReference type="GO" id="GO:0004553">
    <property type="term" value="F:hydrolase activity, hydrolyzing O-glycosyl compounds"/>
    <property type="evidence" value="ECO:0007669"/>
    <property type="project" value="InterPro"/>
</dbReference>
<proteinExistence type="predicted"/>
<reference evidence="6 7" key="1">
    <citation type="journal article" date="2015" name="BMC Microbiol.">
        <title>Lactobacillus ruminis strains cluster according to their mammalian gut source.</title>
        <authorList>
            <person name="O' Donnell M.M."/>
            <person name="Harris H.M."/>
            <person name="Lynch D.B."/>
            <person name="Ross R.P."/>
            <person name="O'Toole P.W."/>
        </authorList>
    </citation>
    <scope>NUCLEOTIDE SEQUENCE [LARGE SCALE GENOMIC DNA]</scope>
    <source>
        <strain evidence="6 7">DPC 6832</strain>
    </source>
</reference>
<keyword evidence="2" id="KW-0175">Coiled coil</keyword>
<dbReference type="CDD" id="cd22786">
    <property type="entry name" value="DPBB_YuiC-like"/>
    <property type="match status" value="1"/>
</dbReference>
<evidence type="ECO:0000256" key="1">
    <source>
        <dbReference type="ARBA" id="ARBA00022729"/>
    </source>
</evidence>
<feature type="coiled-coil region" evidence="2">
    <location>
        <begin position="30"/>
        <end position="103"/>
    </location>
</feature>
<dbReference type="GO" id="GO:0019867">
    <property type="term" value="C:outer membrane"/>
    <property type="evidence" value="ECO:0007669"/>
    <property type="project" value="InterPro"/>
</dbReference>
<feature type="region of interest" description="Disordered" evidence="3">
    <location>
        <begin position="201"/>
        <end position="264"/>
    </location>
</feature>
<dbReference type="SUPFAM" id="SSF50685">
    <property type="entry name" value="Barwin-like endoglucanases"/>
    <property type="match status" value="1"/>
</dbReference>
<dbReference type="InterPro" id="IPR036908">
    <property type="entry name" value="RlpA-like_sf"/>
</dbReference>
<dbReference type="InterPro" id="IPR010611">
    <property type="entry name" value="3D_dom"/>
</dbReference>
<protein>
    <submittedName>
        <fullName evidence="6">Cell surface protein</fullName>
    </submittedName>
</protein>
<dbReference type="InterPro" id="IPR051933">
    <property type="entry name" value="Resuscitation_pf_RpfB"/>
</dbReference>